<dbReference type="AlphaFoldDB" id="A0A0F9FVX1"/>
<name>A0A0F9FVX1_9ZZZZ</name>
<protein>
    <submittedName>
        <fullName evidence="1">Uncharacterized protein</fullName>
    </submittedName>
</protein>
<gene>
    <name evidence="1" type="ORF">LCGC14_1904470</name>
</gene>
<accession>A0A0F9FVX1</accession>
<comment type="caution">
    <text evidence="1">The sequence shown here is derived from an EMBL/GenBank/DDBJ whole genome shotgun (WGS) entry which is preliminary data.</text>
</comment>
<sequence length="75" mass="8525">MNKVFNVTVPFEVEAVFEVVAEDEKAALEIVRRMPTYKWFKAIREGLAAGNCDVVNEEKIITEDWGDTDEETTVS</sequence>
<organism evidence="1">
    <name type="scientific">marine sediment metagenome</name>
    <dbReference type="NCBI Taxonomy" id="412755"/>
    <lineage>
        <taxon>unclassified sequences</taxon>
        <taxon>metagenomes</taxon>
        <taxon>ecological metagenomes</taxon>
    </lineage>
</organism>
<reference evidence="1" key="1">
    <citation type="journal article" date="2015" name="Nature">
        <title>Complex archaea that bridge the gap between prokaryotes and eukaryotes.</title>
        <authorList>
            <person name="Spang A."/>
            <person name="Saw J.H."/>
            <person name="Jorgensen S.L."/>
            <person name="Zaremba-Niedzwiedzka K."/>
            <person name="Martijn J."/>
            <person name="Lind A.E."/>
            <person name="van Eijk R."/>
            <person name="Schleper C."/>
            <person name="Guy L."/>
            <person name="Ettema T.J."/>
        </authorList>
    </citation>
    <scope>NUCLEOTIDE SEQUENCE</scope>
</reference>
<evidence type="ECO:0000313" key="1">
    <source>
        <dbReference type="EMBL" id="KKL90453.1"/>
    </source>
</evidence>
<proteinExistence type="predicted"/>
<dbReference type="EMBL" id="LAZR01020002">
    <property type="protein sequence ID" value="KKL90453.1"/>
    <property type="molecule type" value="Genomic_DNA"/>
</dbReference>